<evidence type="ECO:0000313" key="2">
    <source>
        <dbReference type="EMBL" id="RIV68743.1"/>
    </source>
</evidence>
<evidence type="ECO:0000313" key="5">
    <source>
        <dbReference type="Proteomes" id="UP000321528"/>
    </source>
</evidence>
<feature type="domain" description="NmrA-like" evidence="1">
    <location>
        <begin position="2"/>
        <end position="260"/>
    </location>
</feature>
<dbReference type="InterPro" id="IPR008030">
    <property type="entry name" value="NmrA-like"/>
</dbReference>
<reference evidence="2 4" key="1">
    <citation type="submission" date="2018-08" db="EMBL/GenBank/DDBJ databases">
        <title>Proposal of Muricauda 72 sp.nov. and Muricauda NH166 sp.nov., isolated from seawater.</title>
        <authorList>
            <person name="Cheng H."/>
            <person name="Wu Y.-H."/>
            <person name="Guo L.-L."/>
            <person name="Xu X.-W."/>
        </authorList>
    </citation>
    <scope>NUCLEOTIDE SEQUENCE [LARGE SCALE GENOMIC DNA]</scope>
    <source>
        <strain evidence="2 4">NH166</strain>
    </source>
</reference>
<dbReference type="Gene3D" id="3.90.25.10">
    <property type="entry name" value="UDP-galactose 4-epimerase, domain 1"/>
    <property type="match status" value="1"/>
</dbReference>
<evidence type="ECO:0000259" key="1">
    <source>
        <dbReference type="Pfam" id="PF05368"/>
    </source>
</evidence>
<evidence type="ECO:0000313" key="3">
    <source>
        <dbReference type="EMBL" id="TXK00441.1"/>
    </source>
</evidence>
<dbReference type="SUPFAM" id="SSF51735">
    <property type="entry name" value="NAD(P)-binding Rossmann-fold domains"/>
    <property type="match status" value="1"/>
</dbReference>
<keyword evidence="5" id="KW-1185">Reference proteome</keyword>
<dbReference type="PANTHER" id="PTHR47129">
    <property type="entry name" value="QUINONE OXIDOREDUCTASE 2"/>
    <property type="match status" value="1"/>
</dbReference>
<proteinExistence type="predicted"/>
<evidence type="ECO:0000313" key="4">
    <source>
        <dbReference type="Proteomes" id="UP000284189"/>
    </source>
</evidence>
<comment type="caution">
    <text evidence="2">The sequence shown here is derived from an EMBL/GenBank/DDBJ whole genome shotgun (WGS) entry which is preliminary data.</text>
</comment>
<dbReference type="EMBL" id="VNWL01000029">
    <property type="protein sequence ID" value="TXK00441.1"/>
    <property type="molecule type" value="Genomic_DNA"/>
</dbReference>
<dbReference type="EMBL" id="QXFJ01000030">
    <property type="protein sequence ID" value="RIV68743.1"/>
    <property type="molecule type" value="Genomic_DNA"/>
</dbReference>
<dbReference type="CDD" id="cd05269">
    <property type="entry name" value="TMR_SDR_a"/>
    <property type="match status" value="1"/>
</dbReference>
<dbReference type="Gene3D" id="3.40.50.720">
    <property type="entry name" value="NAD(P)-binding Rossmann-like Domain"/>
    <property type="match status" value="1"/>
</dbReference>
<dbReference type="Proteomes" id="UP000321528">
    <property type="component" value="Unassembled WGS sequence"/>
</dbReference>
<dbReference type="InterPro" id="IPR036291">
    <property type="entry name" value="NAD(P)-bd_dom_sf"/>
</dbReference>
<accession>A0A418N4N1</accession>
<dbReference type="Proteomes" id="UP000284189">
    <property type="component" value="Unassembled WGS sequence"/>
</dbReference>
<dbReference type="PANTHER" id="PTHR47129:SF1">
    <property type="entry name" value="NMRA-LIKE DOMAIN-CONTAINING PROTEIN"/>
    <property type="match status" value="1"/>
</dbReference>
<dbReference type="InterPro" id="IPR052718">
    <property type="entry name" value="NmrA-type_oxidoreductase"/>
</dbReference>
<protein>
    <submittedName>
        <fullName evidence="2">SDR family oxidoreductase</fullName>
    </submittedName>
</protein>
<sequence length="295" mass="32657">MKKILITGATGGLGGTTASFLKGKVPAGDIAVLVRNVESDKAKELETQGFELRSGDYDNYESLEKAFKGIDVLYFVSASDINKRVPQHKNVVDAAQKAGVKHILYTSTVRKDVSKDAPLHVVVDAHVKTENWILESGLKYTILRHNLYGEVIPMFLGERSQLLQSKTIYLPTSNGKTNFVPRADFAEAEANILANAAEYENRILEFNGSEETSFEDVSKILSEIVKEPIAYVSPEINEFKQTMASYQLPTEIIELLSMFSLGIANGEFAQQTQDLEIVLGRPTKSIKAFLEEVYG</sequence>
<organism evidence="2 4">
    <name type="scientific">Flagellimonas aequoris</name>
    <dbReference type="NCBI Taxonomy" id="2306997"/>
    <lineage>
        <taxon>Bacteria</taxon>
        <taxon>Pseudomonadati</taxon>
        <taxon>Bacteroidota</taxon>
        <taxon>Flavobacteriia</taxon>
        <taxon>Flavobacteriales</taxon>
        <taxon>Flavobacteriaceae</taxon>
        <taxon>Flagellimonas</taxon>
    </lineage>
</organism>
<dbReference type="OrthoDB" id="9780595at2"/>
<dbReference type="Pfam" id="PF05368">
    <property type="entry name" value="NmrA"/>
    <property type="match status" value="1"/>
</dbReference>
<dbReference type="AlphaFoldDB" id="A0A418N4N1"/>
<gene>
    <name evidence="2" type="ORF">D2U88_16285</name>
    <name evidence="3" type="ORF">FQ019_16095</name>
</gene>
<name>A0A418N4N1_9FLAO</name>
<reference evidence="3 5" key="2">
    <citation type="submission" date="2019-07" db="EMBL/GenBank/DDBJ databases">
        <title>Draft genome of two Muricauda strains isolated from deep sea.</title>
        <authorList>
            <person name="Sun C."/>
        </authorList>
    </citation>
    <scope>NUCLEOTIDE SEQUENCE [LARGE SCALE GENOMIC DNA]</scope>
    <source>
        <strain evidence="3 5">NH166</strain>
    </source>
</reference>
<dbReference type="RefSeq" id="WP_119641582.1">
    <property type="nucleotide sequence ID" value="NZ_QXFJ01000030.1"/>
</dbReference>